<name>A0A0D7CUJ6_9ACTN</name>
<dbReference type="Pfam" id="PF01243">
    <property type="entry name" value="PNPOx_N"/>
    <property type="match status" value="1"/>
</dbReference>
<keyword evidence="4" id="KW-1185">Reference proteome</keyword>
<dbReference type="AlphaFoldDB" id="A0A0D7CUJ6"/>
<dbReference type="GO" id="GO:0016627">
    <property type="term" value="F:oxidoreductase activity, acting on the CH-CH group of donors"/>
    <property type="evidence" value="ECO:0007669"/>
    <property type="project" value="TreeGrafter"/>
</dbReference>
<dbReference type="Gene3D" id="2.30.110.10">
    <property type="entry name" value="Electron Transport, Fmn-binding Protein, Chain A"/>
    <property type="match status" value="1"/>
</dbReference>
<sequence>MALSVEERERFLAEPLVAVLSVTAGSERGPVTAPVWYAYRPGGDVVLFTGRTSRKARLIQEAGRFTLTVQRTSPTYRYAAVEGRAAFVEVTPELVNEVAGRYLAAEKVSEYAAGVLAHGEELIGVRLRPERWNAADLGPSG</sequence>
<evidence type="ECO:0000256" key="1">
    <source>
        <dbReference type="ARBA" id="ARBA00023002"/>
    </source>
</evidence>
<dbReference type="GO" id="GO:0005829">
    <property type="term" value="C:cytosol"/>
    <property type="evidence" value="ECO:0007669"/>
    <property type="project" value="TreeGrafter"/>
</dbReference>
<dbReference type="GO" id="GO:0070967">
    <property type="term" value="F:coenzyme F420 binding"/>
    <property type="evidence" value="ECO:0007669"/>
    <property type="project" value="TreeGrafter"/>
</dbReference>
<dbReference type="PANTHER" id="PTHR35176">
    <property type="entry name" value="HEME OXYGENASE HI_0854-RELATED"/>
    <property type="match status" value="1"/>
</dbReference>
<dbReference type="PANTHER" id="PTHR35176:SF6">
    <property type="entry name" value="HEME OXYGENASE HI_0854-RELATED"/>
    <property type="match status" value="1"/>
</dbReference>
<accession>A0A0D7CUJ6</accession>
<protein>
    <submittedName>
        <fullName evidence="3">Pyridoxamine 5'-phosphate oxidase</fullName>
    </submittedName>
</protein>
<dbReference type="EMBL" id="JRKI01000006">
    <property type="protein sequence ID" value="KIZ19067.1"/>
    <property type="molecule type" value="Genomic_DNA"/>
</dbReference>
<evidence type="ECO:0000259" key="2">
    <source>
        <dbReference type="Pfam" id="PF01243"/>
    </source>
</evidence>
<dbReference type="Proteomes" id="UP000032458">
    <property type="component" value="Unassembled WGS sequence"/>
</dbReference>
<organism evidence="3 4">
    <name type="scientific">Streptomyces natalensis ATCC 27448</name>
    <dbReference type="NCBI Taxonomy" id="1240678"/>
    <lineage>
        <taxon>Bacteria</taxon>
        <taxon>Bacillati</taxon>
        <taxon>Actinomycetota</taxon>
        <taxon>Actinomycetes</taxon>
        <taxon>Kitasatosporales</taxon>
        <taxon>Streptomycetaceae</taxon>
        <taxon>Streptomyces</taxon>
    </lineage>
</organism>
<feature type="domain" description="Pyridoxamine 5'-phosphate oxidase N-terminal" evidence="2">
    <location>
        <begin position="6"/>
        <end position="105"/>
    </location>
</feature>
<dbReference type="RefSeq" id="WP_030067631.1">
    <property type="nucleotide sequence ID" value="NZ_JRKI01000006.1"/>
</dbReference>
<proteinExistence type="predicted"/>
<evidence type="ECO:0000313" key="4">
    <source>
        <dbReference type="Proteomes" id="UP000032458"/>
    </source>
</evidence>
<reference evidence="3 4" key="1">
    <citation type="submission" date="2014-09" db="EMBL/GenBank/DDBJ databases">
        <title>Draft genome sequence of Streptomyces natalensis ATCC 27448, producer of the antifungal pimaricin.</title>
        <authorList>
            <person name="Mendes M.V."/>
            <person name="Beites T."/>
            <person name="Pires S."/>
            <person name="Santos C.L."/>
            <person name="Moradas-Ferreira P."/>
        </authorList>
    </citation>
    <scope>NUCLEOTIDE SEQUENCE [LARGE SCALE GENOMIC DNA]</scope>
    <source>
        <strain evidence="3 4">ATCC 27448</strain>
    </source>
</reference>
<dbReference type="InterPro" id="IPR012349">
    <property type="entry name" value="Split_barrel_FMN-bd"/>
</dbReference>
<gene>
    <name evidence="3" type="ORF">SNA_04960</name>
</gene>
<evidence type="ECO:0000313" key="3">
    <source>
        <dbReference type="EMBL" id="KIZ19067.1"/>
    </source>
</evidence>
<keyword evidence="1" id="KW-0560">Oxidoreductase</keyword>
<dbReference type="SUPFAM" id="SSF50475">
    <property type="entry name" value="FMN-binding split barrel"/>
    <property type="match status" value="1"/>
</dbReference>
<comment type="caution">
    <text evidence="3">The sequence shown here is derived from an EMBL/GenBank/DDBJ whole genome shotgun (WGS) entry which is preliminary data.</text>
</comment>
<dbReference type="PATRIC" id="fig|1240678.4.peg.1048"/>
<dbReference type="InterPro" id="IPR052019">
    <property type="entry name" value="F420H2_bilvrd_red/Heme_oxyg"/>
</dbReference>
<dbReference type="InterPro" id="IPR011576">
    <property type="entry name" value="Pyridox_Oxase_N"/>
</dbReference>